<dbReference type="Proteomes" id="UP001058271">
    <property type="component" value="Chromosome"/>
</dbReference>
<proteinExistence type="predicted"/>
<keyword evidence="3" id="KW-1185">Reference proteome</keyword>
<dbReference type="SUPFAM" id="SSF47413">
    <property type="entry name" value="lambda repressor-like DNA-binding domains"/>
    <property type="match status" value="1"/>
</dbReference>
<gene>
    <name evidence="2" type="ORF">Drose_33390</name>
</gene>
<dbReference type="InterPro" id="IPR011990">
    <property type="entry name" value="TPR-like_helical_dom_sf"/>
</dbReference>
<dbReference type="Gene3D" id="1.10.260.40">
    <property type="entry name" value="lambda repressor-like DNA-binding domains"/>
    <property type="match status" value="1"/>
</dbReference>
<feature type="domain" description="HTH cro/C1-type" evidence="1">
    <location>
        <begin position="44"/>
        <end position="89"/>
    </location>
</feature>
<dbReference type="InterPro" id="IPR010982">
    <property type="entry name" value="Lambda_DNA-bd_dom_sf"/>
</dbReference>
<protein>
    <submittedName>
        <fullName evidence="2">Helix-turn-helix transcriptional regulator</fullName>
    </submittedName>
</protein>
<evidence type="ECO:0000313" key="2">
    <source>
        <dbReference type="EMBL" id="UWZ35928.1"/>
    </source>
</evidence>
<reference evidence="2" key="1">
    <citation type="submission" date="2021-04" db="EMBL/GenBank/DDBJ databases">
        <title>Biosynthetic gene clusters of Dactylosporangioum roseum.</title>
        <authorList>
            <person name="Hartkoorn R.C."/>
            <person name="Beaudoing E."/>
            <person name="Hot D."/>
            <person name="Moureu S."/>
        </authorList>
    </citation>
    <scope>NUCLEOTIDE SEQUENCE</scope>
    <source>
        <strain evidence="2">NRRL B-16295</strain>
    </source>
</reference>
<dbReference type="CDD" id="cd00093">
    <property type="entry name" value="HTH_XRE"/>
    <property type="match status" value="1"/>
</dbReference>
<evidence type="ECO:0000313" key="3">
    <source>
        <dbReference type="Proteomes" id="UP001058271"/>
    </source>
</evidence>
<dbReference type="Gene3D" id="1.25.40.10">
    <property type="entry name" value="Tetratricopeptide repeat domain"/>
    <property type="match status" value="1"/>
</dbReference>
<accession>A0ABY5Z5B0</accession>
<name>A0ABY5Z5B0_9ACTN</name>
<organism evidence="2 3">
    <name type="scientific">Dactylosporangium roseum</name>
    <dbReference type="NCBI Taxonomy" id="47989"/>
    <lineage>
        <taxon>Bacteria</taxon>
        <taxon>Bacillati</taxon>
        <taxon>Actinomycetota</taxon>
        <taxon>Actinomycetes</taxon>
        <taxon>Micromonosporales</taxon>
        <taxon>Micromonosporaceae</taxon>
        <taxon>Dactylosporangium</taxon>
    </lineage>
</organism>
<dbReference type="SUPFAM" id="SSF48452">
    <property type="entry name" value="TPR-like"/>
    <property type="match status" value="1"/>
</dbReference>
<evidence type="ECO:0000259" key="1">
    <source>
        <dbReference type="PROSITE" id="PS50943"/>
    </source>
</evidence>
<dbReference type="RefSeq" id="WP_260725275.1">
    <property type="nucleotide sequence ID" value="NZ_BAAABS010000051.1"/>
</dbReference>
<dbReference type="Pfam" id="PF13560">
    <property type="entry name" value="HTH_31"/>
    <property type="match status" value="1"/>
</dbReference>
<dbReference type="InterPro" id="IPR001387">
    <property type="entry name" value="Cro/C1-type_HTH"/>
</dbReference>
<dbReference type="EMBL" id="CP073721">
    <property type="protein sequence ID" value="UWZ35928.1"/>
    <property type="molecule type" value="Genomic_DNA"/>
</dbReference>
<dbReference type="PROSITE" id="PS50943">
    <property type="entry name" value="HTH_CROC1"/>
    <property type="match status" value="1"/>
</dbReference>
<sequence length="465" mass="50529">MAHRASDPLRVPDEFWARDDVRGALTERDIGTLFQLVRRHTGASQTQLGIAAGLEQGYVSRIMAGRKVMVIDVLERIADGFGMPSTPRVLLGLAPGGHASAGLEPPAAVSGTWQDGVAAAVELWRGDVERREVLRYGAFTAAGFTLPALRWFTGEGQVDLAKTGQRAVGQPDVDMIREMTGTFRQLDNQYGGGRLRQTLVRYLDNEVTPLLRDGRFDHATGRALLSASAEATQLAGWMAYDDGEHALGQRYMIQALDLAKAADDKPLGAEILAAMSHQAVYLGDSAVAVELARASGRTADHAGVPVLVAEALVMQAHAHARLGDAMTCAALLSRAEVALDRADRSRDPQWISYFDEAYLAARFGHCFRELKQGKQAERFAVQSLKMDSRYVRGRTFNLLLLAIACAQVGDAARACAIGDKALELTTRLHSARAHGYLRELQNSLAPYGKSPVVRQFNTRVSALLR</sequence>